<proteinExistence type="predicted"/>
<sequence length="130" mass="14415">MAKLVGVWIYEEPRSPSDDVKLQGGATLILSEQERRKIGDNLMKVSIRVMDDDFAFDDELYKDDSFQLGPANLNVGPTTFGFSATVAHSKVANSETSSESWAELYFRVRASGGGVTTKWANSQNEDVQFE</sequence>
<organism evidence="1 2">
    <name type="scientific">Bradyrhizobium australiense</name>
    <dbReference type="NCBI Taxonomy" id="2721161"/>
    <lineage>
        <taxon>Bacteria</taxon>
        <taxon>Pseudomonadati</taxon>
        <taxon>Pseudomonadota</taxon>
        <taxon>Alphaproteobacteria</taxon>
        <taxon>Hyphomicrobiales</taxon>
        <taxon>Nitrobacteraceae</taxon>
        <taxon>Bradyrhizobium</taxon>
    </lineage>
</organism>
<evidence type="ECO:0000313" key="2">
    <source>
        <dbReference type="Proteomes" id="UP000544122"/>
    </source>
</evidence>
<dbReference type="AlphaFoldDB" id="A0A7Y4GUL6"/>
<comment type="caution">
    <text evidence="1">The sequence shown here is derived from an EMBL/GenBank/DDBJ whole genome shotgun (WGS) entry which is preliminary data.</text>
</comment>
<dbReference type="RefSeq" id="WP_171581476.1">
    <property type="nucleotide sequence ID" value="NZ_JAAVLX010000007.1"/>
</dbReference>
<dbReference type="EMBL" id="JAAVLX010000007">
    <property type="protein sequence ID" value="NOJ42235.1"/>
    <property type="molecule type" value="Genomic_DNA"/>
</dbReference>
<reference evidence="1 2" key="1">
    <citation type="submission" date="2020-03" db="EMBL/GenBank/DDBJ databases">
        <title>Bradyrhizobium diversity isolated from nodules of Indigofera sp.</title>
        <authorList>
            <person name="Klepa M."/>
            <person name="Helene L."/>
            <person name="Hungria M."/>
        </authorList>
    </citation>
    <scope>NUCLEOTIDE SEQUENCE [LARGE SCALE GENOMIC DNA]</scope>
    <source>
        <strain evidence="1 2">WSM 1791</strain>
    </source>
</reference>
<keyword evidence="2" id="KW-1185">Reference proteome</keyword>
<evidence type="ECO:0000313" key="1">
    <source>
        <dbReference type="EMBL" id="NOJ42235.1"/>
    </source>
</evidence>
<name>A0A7Y4GUL6_9BRAD</name>
<protein>
    <submittedName>
        <fullName evidence="1">Uncharacterized protein</fullName>
    </submittedName>
</protein>
<gene>
    <name evidence="1" type="ORF">HCN58_22025</name>
</gene>
<accession>A0A7Y4GUL6</accession>
<dbReference type="Proteomes" id="UP000544122">
    <property type="component" value="Unassembled WGS sequence"/>
</dbReference>